<dbReference type="Pfam" id="PF04773">
    <property type="entry name" value="FecR"/>
    <property type="match status" value="1"/>
</dbReference>
<dbReference type="Proteomes" id="UP000266441">
    <property type="component" value="Unassembled WGS sequence"/>
</dbReference>
<organism evidence="3 4">
    <name type="scientific">Mariniphaga sediminis</name>
    <dbReference type="NCBI Taxonomy" id="1628158"/>
    <lineage>
        <taxon>Bacteria</taxon>
        <taxon>Pseudomonadati</taxon>
        <taxon>Bacteroidota</taxon>
        <taxon>Bacteroidia</taxon>
        <taxon>Marinilabiliales</taxon>
        <taxon>Prolixibacteraceae</taxon>
        <taxon>Mariniphaga</taxon>
    </lineage>
</organism>
<name>A0A399CV66_9BACT</name>
<dbReference type="PANTHER" id="PTHR38731:SF3">
    <property type="entry name" value="BLL6125 PROTEIN"/>
    <property type="match status" value="1"/>
</dbReference>
<evidence type="ECO:0000256" key="1">
    <source>
        <dbReference type="SAM" id="MobiDB-lite"/>
    </source>
</evidence>
<evidence type="ECO:0000313" key="3">
    <source>
        <dbReference type="EMBL" id="RIH63694.1"/>
    </source>
</evidence>
<dbReference type="PANTHER" id="PTHR38731">
    <property type="entry name" value="LIPL45-RELATED LIPOPROTEIN-RELATED"/>
    <property type="match status" value="1"/>
</dbReference>
<protein>
    <recommendedName>
        <fullName evidence="2">FecR protein domain-containing protein</fullName>
    </recommendedName>
</protein>
<keyword evidence="4" id="KW-1185">Reference proteome</keyword>
<evidence type="ECO:0000259" key="2">
    <source>
        <dbReference type="Pfam" id="PF04773"/>
    </source>
</evidence>
<dbReference type="AlphaFoldDB" id="A0A399CV66"/>
<sequence>MQKIHLPIMFVQTQKNKSNMDAILKPKIIVFIFVFFSLSHLTAQVNNVNRYISEVENKVNRINQMANSKQVIEAMNLLNETRRDFDTYLNYYFENEMRAAKAENSGFNPQLNVQISSVLTASYWESKVEQAQRSVNLAEEAFSERNHRRTLDSQDEVWAYLKTIYGVGKTIKDVYENVQTLELYDAIKSAKEGVDGFIENYEEIENARLQIINTELYETQVKGLISRGKRMEERCWQFASFMRAYEQDVNDFYSLIKRFNQKANQIQNETVINWSSPEYSWNKQNWLNQINGLGRDFKAGNFDYVTLKQKIENVNDKAESEKNKVYQNIQNSGANDAFERGVKLDEEFEDFYNLSIDVLDECYTVSKKNEKATAGDAQIEQTKTTSETVNNTVQIFAGVETGQQTENKINNTIQNNTSGSATQNNFAAAGFIGMAENNGNGNGKYCSVEISKLNKTDNIIFNVISGELKKVEIIWRTSGGSWRTQYEGTKTEFNAEEFLKDVPDFITHFNFTVNAHHNSSYLPNACKAEVWCLAPGQSIPARPSNQNQQTASVQKQNTTPATPSKNTSGKPEKVSNAVNKMPKTGSSQMARIPVYKLMENEKLVFKQTGGTFLKFWVRWSGKSFSEVLFEDTKQIVYSTAELMAKRPEKAMFLDFQVNQYSDVHCYMEGWVLPGGVPIPADWNIAENSNSTAGAGSASNNFYDLIKQADEAFNRKYWNESGGVRASSNPKQESLDLLRKCEPIIARENNFSTKYEMIKTLSGKYSEYAKRVFAFSAKSDFIELSGRLLSKYGSQVNSEKDSKLKSNAYKTMAEGWRNLTQAATWGNHQYNKMYCDKEAKKYYDYALREDRNNTQLQKTVEKINAPKKPIPAKVASTPPIAEEKWAIAENFRNAMVNDNLDESILKKEPVNYMEVGVLKLNVGSGDVWIMVSGTSEWRKITDNSVVVYPGDKIKTSGNAQNVSFTYSRDNSYLAIKSDAVVTIYEEQLCIQRGDVYVNVTKKGDKFLVITPTAVTGPRGTEFSVNVSPAGQTNVHLYEGAIELRNASEISYLVPGEKASIKAENEEITTQTFNIQHHKQQNWNTSNMHENGFHLDKNLFKNVTGGGQIFGNQ</sequence>
<comment type="caution">
    <text evidence="3">The sequence shown here is derived from an EMBL/GenBank/DDBJ whole genome shotgun (WGS) entry which is preliminary data.</text>
</comment>
<dbReference type="OrthoDB" id="287035at2"/>
<feature type="domain" description="FecR protein" evidence="2">
    <location>
        <begin position="952"/>
        <end position="1041"/>
    </location>
</feature>
<accession>A0A399CV66</accession>
<feature type="region of interest" description="Disordered" evidence="1">
    <location>
        <begin position="541"/>
        <end position="584"/>
    </location>
</feature>
<dbReference type="Gene3D" id="2.60.120.1440">
    <property type="match status" value="1"/>
</dbReference>
<reference evidence="3 4" key="1">
    <citation type="journal article" date="2015" name="Int. J. Syst. Evol. Microbiol.">
        <title>Mariniphaga sediminis sp. nov., isolated from coastal sediment.</title>
        <authorList>
            <person name="Wang F.Q."/>
            <person name="Shen Q.Y."/>
            <person name="Chen G.J."/>
            <person name="Du Z.J."/>
        </authorList>
    </citation>
    <scope>NUCLEOTIDE SEQUENCE [LARGE SCALE GENOMIC DNA]</scope>
    <source>
        <strain evidence="3 4">SY21</strain>
    </source>
</reference>
<dbReference type="EMBL" id="QWET01000017">
    <property type="protein sequence ID" value="RIH63694.1"/>
    <property type="molecule type" value="Genomic_DNA"/>
</dbReference>
<evidence type="ECO:0000313" key="4">
    <source>
        <dbReference type="Proteomes" id="UP000266441"/>
    </source>
</evidence>
<proteinExistence type="predicted"/>
<feature type="compositionally biased region" description="Polar residues" evidence="1">
    <location>
        <begin position="543"/>
        <end position="569"/>
    </location>
</feature>
<dbReference type="InterPro" id="IPR006860">
    <property type="entry name" value="FecR"/>
</dbReference>
<gene>
    <name evidence="3" type="ORF">D1164_18235</name>
</gene>